<keyword evidence="1 2" id="KW-0238">DNA-binding</keyword>
<accession>A0ABP7QXI0</accession>
<organism evidence="4 5">
    <name type="scientific">Mucilaginibacter dorajii</name>
    <dbReference type="NCBI Taxonomy" id="692994"/>
    <lineage>
        <taxon>Bacteria</taxon>
        <taxon>Pseudomonadati</taxon>
        <taxon>Bacteroidota</taxon>
        <taxon>Sphingobacteriia</taxon>
        <taxon>Sphingobacteriales</taxon>
        <taxon>Sphingobacteriaceae</taxon>
        <taxon>Mucilaginibacter</taxon>
    </lineage>
</organism>
<keyword evidence="5" id="KW-1185">Reference proteome</keyword>
<dbReference type="Gene3D" id="1.10.357.10">
    <property type="entry name" value="Tetracycline Repressor, domain 2"/>
    <property type="match status" value="1"/>
</dbReference>
<comment type="caution">
    <text evidence="4">The sequence shown here is derived from an EMBL/GenBank/DDBJ whole genome shotgun (WGS) entry which is preliminary data.</text>
</comment>
<evidence type="ECO:0000313" key="5">
    <source>
        <dbReference type="Proteomes" id="UP001500742"/>
    </source>
</evidence>
<dbReference type="RefSeq" id="WP_259087060.1">
    <property type="nucleotide sequence ID" value="NZ_BAAAZC010000031.1"/>
</dbReference>
<dbReference type="EMBL" id="BAAAZC010000031">
    <property type="protein sequence ID" value="GAA3989284.1"/>
    <property type="molecule type" value="Genomic_DNA"/>
</dbReference>
<dbReference type="InterPro" id="IPR009057">
    <property type="entry name" value="Homeodomain-like_sf"/>
</dbReference>
<dbReference type="InterPro" id="IPR001647">
    <property type="entry name" value="HTH_TetR"/>
</dbReference>
<evidence type="ECO:0000256" key="1">
    <source>
        <dbReference type="ARBA" id="ARBA00023125"/>
    </source>
</evidence>
<dbReference type="SUPFAM" id="SSF46689">
    <property type="entry name" value="Homeodomain-like"/>
    <property type="match status" value="1"/>
</dbReference>
<sequence length="204" mass="23688">MKNKDETKQRIFNAIGRLFKADGINALYYANIAREAGVDRSLVYQYFGRNIKKLIEDYILQKDYWMKFFEKVKAEVGKNDHEPGKELIIELLQRQWEYLSADMEMQHLILWELTGDSDLMRSIHHTREMMAEPMLELAEQKFKGTLVKITPIIVLLLSGIYYANIHAVHNGSVICGIDVRSIEGQADLLKAIQQIIEWAYEHAA</sequence>
<evidence type="ECO:0000256" key="2">
    <source>
        <dbReference type="PROSITE-ProRule" id="PRU00335"/>
    </source>
</evidence>
<evidence type="ECO:0000313" key="4">
    <source>
        <dbReference type="EMBL" id="GAA3989284.1"/>
    </source>
</evidence>
<dbReference type="Pfam" id="PF00440">
    <property type="entry name" value="TetR_N"/>
    <property type="match status" value="1"/>
</dbReference>
<protein>
    <recommendedName>
        <fullName evidence="3">HTH tetR-type domain-containing protein</fullName>
    </recommendedName>
</protein>
<name>A0ABP7QXI0_9SPHI</name>
<feature type="DNA-binding region" description="H-T-H motif" evidence="2">
    <location>
        <begin position="28"/>
        <end position="47"/>
    </location>
</feature>
<gene>
    <name evidence="4" type="ORF">GCM10022210_48110</name>
</gene>
<reference evidence="5" key="1">
    <citation type="journal article" date="2019" name="Int. J. Syst. Evol. Microbiol.">
        <title>The Global Catalogue of Microorganisms (GCM) 10K type strain sequencing project: providing services to taxonomists for standard genome sequencing and annotation.</title>
        <authorList>
            <consortium name="The Broad Institute Genomics Platform"/>
            <consortium name="The Broad Institute Genome Sequencing Center for Infectious Disease"/>
            <person name="Wu L."/>
            <person name="Ma J."/>
        </authorList>
    </citation>
    <scope>NUCLEOTIDE SEQUENCE [LARGE SCALE GENOMIC DNA]</scope>
    <source>
        <strain evidence="5">JCM 16601</strain>
    </source>
</reference>
<dbReference type="PROSITE" id="PS50977">
    <property type="entry name" value="HTH_TETR_2"/>
    <property type="match status" value="1"/>
</dbReference>
<feature type="domain" description="HTH tetR-type" evidence="3">
    <location>
        <begin position="5"/>
        <end position="65"/>
    </location>
</feature>
<proteinExistence type="predicted"/>
<dbReference type="Proteomes" id="UP001500742">
    <property type="component" value="Unassembled WGS sequence"/>
</dbReference>
<evidence type="ECO:0000259" key="3">
    <source>
        <dbReference type="PROSITE" id="PS50977"/>
    </source>
</evidence>